<feature type="compositionally biased region" description="Basic and acidic residues" evidence="1">
    <location>
        <begin position="70"/>
        <end position="91"/>
    </location>
</feature>
<gene>
    <name evidence="2" type="ORF">SDC9_186644</name>
</gene>
<feature type="compositionally biased region" description="Basic and acidic residues" evidence="1">
    <location>
        <begin position="119"/>
        <end position="128"/>
    </location>
</feature>
<comment type="caution">
    <text evidence="2">The sequence shown here is derived from an EMBL/GenBank/DDBJ whole genome shotgun (WGS) entry which is preliminary data.</text>
</comment>
<dbReference type="EMBL" id="VSSQ01094737">
    <property type="protein sequence ID" value="MPN39117.1"/>
    <property type="molecule type" value="Genomic_DNA"/>
</dbReference>
<feature type="region of interest" description="Disordered" evidence="1">
    <location>
        <begin position="115"/>
        <end position="144"/>
    </location>
</feature>
<proteinExistence type="predicted"/>
<dbReference type="AlphaFoldDB" id="A0A645HJG5"/>
<organism evidence="2">
    <name type="scientific">bioreactor metagenome</name>
    <dbReference type="NCBI Taxonomy" id="1076179"/>
    <lineage>
        <taxon>unclassified sequences</taxon>
        <taxon>metagenomes</taxon>
        <taxon>ecological metagenomes</taxon>
    </lineage>
</organism>
<accession>A0A645HJG5</accession>
<evidence type="ECO:0000313" key="2">
    <source>
        <dbReference type="EMBL" id="MPN39117.1"/>
    </source>
</evidence>
<feature type="region of interest" description="Disordered" evidence="1">
    <location>
        <begin position="1"/>
        <end position="103"/>
    </location>
</feature>
<evidence type="ECO:0000256" key="1">
    <source>
        <dbReference type="SAM" id="MobiDB-lite"/>
    </source>
</evidence>
<feature type="compositionally biased region" description="Basic and acidic residues" evidence="1">
    <location>
        <begin position="38"/>
        <end position="61"/>
    </location>
</feature>
<reference evidence="2" key="1">
    <citation type="submission" date="2019-08" db="EMBL/GenBank/DDBJ databases">
        <authorList>
            <person name="Kucharzyk K."/>
            <person name="Murdoch R.W."/>
            <person name="Higgins S."/>
            <person name="Loffler F."/>
        </authorList>
    </citation>
    <scope>NUCLEOTIDE SEQUENCE</scope>
</reference>
<name>A0A645HJG5_9ZZZZ</name>
<sequence length="201" mass="22698">MQGIFNQAKNPHGEEIENPEEGGEHQDVPRHKAAQGGKAEEEQAEHGLRRKPDQQRVEIDRATQSLRPQSQEKDDHIGYHEEGGPRRRSGEKQALAPDWQRVDEGHRAVVIQIGPYGHSGDESKEHAHGQTVLRDAPQHRPVGKLPDILRAPGVSAVYNEVYRHVEKPHEGIHRPDGPKAGQMLTVQRKIKVRFRGRHSPH</sequence>
<protein>
    <submittedName>
        <fullName evidence="2">Uncharacterized protein</fullName>
    </submittedName>
</protein>